<dbReference type="SUPFAM" id="SSF51735">
    <property type="entry name" value="NAD(P)-binding Rossmann-fold domains"/>
    <property type="match status" value="1"/>
</dbReference>
<dbReference type="Proteomes" id="UP000291072">
    <property type="component" value="Unassembled WGS sequence"/>
</dbReference>
<protein>
    <submittedName>
        <fullName evidence="3">Potassium transporter KtrA</fullName>
    </submittedName>
</protein>
<accession>A0A4V2NHY4</accession>
<dbReference type="PANTHER" id="PTHR43833:SF7">
    <property type="entry name" value="KTR SYSTEM POTASSIUM UPTAKE PROTEIN C"/>
    <property type="match status" value="1"/>
</dbReference>
<dbReference type="PANTHER" id="PTHR43833">
    <property type="entry name" value="POTASSIUM CHANNEL PROTEIN 2-RELATED-RELATED"/>
    <property type="match status" value="1"/>
</dbReference>
<dbReference type="PROSITE" id="PS51201">
    <property type="entry name" value="RCK_N"/>
    <property type="match status" value="1"/>
</dbReference>
<proteinExistence type="predicted"/>
<name>A0A4V2NHY4_9MOLU</name>
<dbReference type="InterPro" id="IPR050721">
    <property type="entry name" value="Trk_Ktr_HKT_K-transport"/>
</dbReference>
<feature type="domain" description="RCK N-terminal" evidence="1">
    <location>
        <begin position="7"/>
        <end position="119"/>
    </location>
</feature>
<sequence>MSKKANKKDIAVIGTGRFGTAVVEQLVSMNRYVLAIDADEKNIMEVSRMANSVAVADGADIEGLRGLGLEKFDTVIVGISDNIEIIAALLEIGVKHIIAKAKSIRHERVLRQIGVDIIVRPEAEAGIRTAIIATNSSFIKYSEGLQEVGDGYAIGTTIVKNASWFDQELKDMRFVNMGVSVVSLNRNSKVILPQGNLVMRENDKITVIGKIQNITKIFEEANGYEATSEVKMNKVTDKPLKRRVVTNKMIKQKAKQTK</sequence>
<reference evidence="3 4" key="1">
    <citation type="submission" date="2018-02" db="EMBL/GenBank/DDBJ databases">
        <title>Mycoplasma marinum and Mycoplasma todarodis sp. nov., moderately halophilic and psychrotolerant mycoplasmas isolated from cephalopods.</title>
        <authorList>
            <person name="Viver T."/>
        </authorList>
    </citation>
    <scope>NUCLEOTIDE SEQUENCE [LARGE SCALE GENOMIC DNA]</scope>
    <source>
        <strain evidence="3 4">5H</strain>
    </source>
</reference>
<evidence type="ECO:0000259" key="2">
    <source>
        <dbReference type="PROSITE" id="PS51202"/>
    </source>
</evidence>
<comment type="caution">
    <text evidence="3">The sequence shown here is derived from an EMBL/GenBank/DDBJ whole genome shotgun (WGS) entry which is preliminary data.</text>
</comment>
<evidence type="ECO:0000313" key="4">
    <source>
        <dbReference type="Proteomes" id="UP000291072"/>
    </source>
</evidence>
<gene>
    <name evidence="3" type="ORF">C4B25_03485</name>
</gene>
<dbReference type="AlphaFoldDB" id="A0A4V2NHY4"/>
<evidence type="ECO:0000259" key="1">
    <source>
        <dbReference type="PROSITE" id="PS51201"/>
    </source>
</evidence>
<dbReference type="GO" id="GO:0006813">
    <property type="term" value="P:potassium ion transport"/>
    <property type="evidence" value="ECO:0007669"/>
    <property type="project" value="InterPro"/>
</dbReference>
<dbReference type="PROSITE" id="PS51202">
    <property type="entry name" value="RCK_C"/>
    <property type="match status" value="1"/>
</dbReference>
<dbReference type="OrthoDB" id="9776294at2"/>
<dbReference type="InterPro" id="IPR036721">
    <property type="entry name" value="RCK_C_sf"/>
</dbReference>
<dbReference type="InterPro" id="IPR036291">
    <property type="entry name" value="NAD(P)-bd_dom_sf"/>
</dbReference>
<organism evidence="3 4">
    <name type="scientific">Mycoplasma todarodis</name>
    <dbReference type="NCBI Taxonomy" id="1937191"/>
    <lineage>
        <taxon>Bacteria</taxon>
        <taxon>Bacillati</taxon>
        <taxon>Mycoplasmatota</taxon>
        <taxon>Mollicutes</taxon>
        <taxon>Mycoplasmataceae</taxon>
        <taxon>Mycoplasma</taxon>
    </lineage>
</organism>
<feature type="domain" description="RCK C-terminal" evidence="2">
    <location>
        <begin position="140"/>
        <end position="223"/>
    </location>
</feature>
<dbReference type="InterPro" id="IPR003148">
    <property type="entry name" value="RCK_N"/>
</dbReference>
<dbReference type="Pfam" id="PF02254">
    <property type="entry name" value="TrkA_N"/>
    <property type="match status" value="1"/>
</dbReference>
<dbReference type="SUPFAM" id="SSF116726">
    <property type="entry name" value="TrkA C-terminal domain-like"/>
    <property type="match status" value="1"/>
</dbReference>
<dbReference type="Gene3D" id="3.40.50.720">
    <property type="entry name" value="NAD(P)-binding Rossmann-like Domain"/>
    <property type="match status" value="1"/>
</dbReference>
<keyword evidence="4" id="KW-1185">Reference proteome</keyword>
<evidence type="ECO:0000313" key="3">
    <source>
        <dbReference type="EMBL" id="TCG10618.1"/>
    </source>
</evidence>
<dbReference type="RefSeq" id="WP_131613659.1">
    <property type="nucleotide sequence ID" value="NZ_PSZP01000030.1"/>
</dbReference>
<dbReference type="Gene3D" id="3.30.70.1450">
    <property type="entry name" value="Regulator of K+ conductance, C-terminal domain"/>
    <property type="match status" value="1"/>
</dbReference>
<dbReference type="Pfam" id="PF02080">
    <property type="entry name" value="TrkA_C"/>
    <property type="match status" value="1"/>
</dbReference>
<dbReference type="EMBL" id="PSZP01000030">
    <property type="protein sequence ID" value="TCG10618.1"/>
    <property type="molecule type" value="Genomic_DNA"/>
</dbReference>
<dbReference type="GO" id="GO:0008324">
    <property type="term" value="F:monoatomic cation transmembrane transporter activity"/>
    <property type="evidence" value="ECO:0007669"/>
    <property type="project" value="InterPro"/>
</dbReference>
<dbReference type="InterPro" id="IPR006037">
    <property type="entry name" value="RCK_C"/>
</dbReference>